<keyword evidence="1" id="KW-0732">Signal</keyword>
<evidence type="ECO:0000256" key="1">
    <source>
        <dbReference type="SAM" id="SignalP"/>
    </source>
</evidence>
<accession>A0A0Q9WD25</accession>
<feature type="chain" id="PRO_5006386652" evidence="1">
    <location>
        <begin position="31"/>
        <end position="156"/>
    </location>
</feature>
<evidence type="ECO:0000313" key="3">
    <source>
        <dbReference type="Proteomes" id="UP000008792"/>
    </source>
</evidence>
<dbReference type="Proteomes" id="UP000008792">
    <property type="component" value="Unassembled WGS sequence"/>
</dbReference>
<dbReference type="OrthoDB" id="7893315at2759"/>
<name>A0A0Q9WD25_DROVI</name>
<protein>
    <submittedName>
        <fullName evidence="2">Uncharacterized protein, isoform D</fullName>
    </submittedName>
</protein>
<organism evidence="2 3">
    <name type="scientific">Drosophila virilis</name>
    <name type="common">Fruit fly</name>
    <dbReference type="NCBI Taxonomy" id="7244"/>
    <lineage>
        <taxon>Eukaryota</taxon>
        <taxon>Metazoa</taxon>
        <taxon>Ecdysozoa</taxon>
        <taxon>Arthropoda</taxon>
        <taxon>Hexapoda</taxon>
        <taxon>Insecta</taxon>
        <taxon>Pterygota</taxon>
        <taxon>Neoptera</taxon>
        <taxon>Endopterygota</taxon>
        <taxon>Diptera</taxon>
        <taxon>Brachycera</taxon>
        <taxon>Muscomorpha</taxon>
        <taxon>Ephydroidea</taxon>
        <taxon>Drosophilidae</taxon>
        <taxon>Drosophila</taxon>
    </lineage>
</organism>
<gene>
    <name evidence="2" type="primary">Dvir\GJ19434</name>
    <name evidence="2" type="ORF">Dvir_GJ19434</name>
</gene>
<reference evidence="2 3" key="1">
    <citation type="journal article" date="2007" name="Nature">
        <title>Evolution of genes and genomes on the Drosophila phylogeny.</title>
        <authorList>
            <consortium name="Drosophila 12 Genomes Consortium"/>
            <person name="Clark A.G."/>
            <person name="Eisen M.B."/>
            <person name="Smith D.R."/>
            <person name="Bergman C.M."/>
            <person name="Oliver B."/>
            <person name="Markow T.A."/>
            <person name="Kaufman T.C."/>
            <person name="Kellis M."/>
            <person name="Gelbart W."/>
            <person name="Iyer V.N."/>
            <person name="Pollard D.A."/>
            <person name="Sackton T.B."/>
            <person name="Larracuente A.M."/>
            <person name="Singh N.D."/>
            <person name="Abad J.P."/>
            <person name="Abt D.N."/>
            <person name="Adryan B."/>
            <person name="Aguade M."/>
            <person name="Akashi H."/>
            <person name="Anderson W.W."/>
            <person name="Aquadro C.F."/>
            <person name="Ardell D.H."/>
            <person name="Arguello R."/>
            <person name="Artieri C.G."/>
            <person name="Barbash D.A."/>
            <person name="Barker D."/>
            <person name="Barsanti P."/>
            <person name="Batterham P."/>
            <person name="Batzoglou S."/>
            <person name="Begun D."/>
            <person name="Bhutkar A."/>
            <person name="Blanco E."/>
            <person name="Bosak S.A."/>
            <person name="Bradley R.K."/>
            <person name="Brand A.D."/>
            <person name="Brent M.R."/>
            <person name="Brooks A.N."/>
            <person name="Brown R.H."/>
            <person name="Butlin R.K."/>
            <person name="Caggese C."/>
            <person name="Calvi B.R."/>
            <person name="Bernardo de Carvalho A."/>
            <person name="Caspi A."/>
            <person name="Castrezana S."/>
            <person name="Celniker S.E."/>
            <person name="Chang J.L."/>
            <person name="Chapple C."/>
            <person name="Chatterji S."/>
            <person name="Chinwalla A."/>
            <person name="Civetta A."/>
            <person name="Clifton S.W."/>
            <person name="Comeron J.M."/>
            <person name="Costello J.C."/>
            <person name="Coyne J.A."/>
            <person name="Daub J."/>
            <person name="David R.G."/>
            <person name="Delcher A.L."/>
            <person name="Delehaunty K."/>
            <person name="Do C.B."/>
            <person name="Ebling H."/>
            <person name="Edwards K."/>
            <person name="Eickbush T."/>
            <person name="Evans J.D."/>
            <person name="Filipski A."/>
            <person name="Findeiss S."/>
            <person name="Freyhult E."/>
            <person name="Fulton L."/>
            <person name="Fulton R."/>
            <person name="Garcia A.C."/>
            <person name="Gardiner A."/>
            <person name="Garfield D.A."/>
            <person name="Garvin B.E."/>
            <person name="Gibson G."/>
            <person name="Gilbert D."/>
            <person name="Gnerre S."/>
            <person name="Godfrey J."/>
            <person name="Good R."/>
            <person name="Gotea V."/>
            <person name="Gravely B."/>
            <person name="Greenberg A.J."/>
            <person name="Griffiths-Jones S."/>
            <person name="Gross S."/>
            <person name="Guigo R."/>
            <person name="Gustafson E.A."/>
            <person name="Haerty W."/>
            <person name="Hahn M.W."/>
            <person name="Halligan D.L."/>
            <person name="Halpern A.L."/>
            <person name="Halter G.M."/>
            <person name="Han M.V."/>
            <person name="Heger A."/>
            <person name="Hillier L."/>
            <person name="Hinrichs A.S."/>
            <person name="Holmes I."/>
            <person name="Hoskins R.A."/>
            <person name="Hubisz M.J."/>
            <person name="Hultmark D."/>
            <person name="Huntley M.A."/>
            <person name="Jaffe D.B."/>
            <person name="Jagadeeshan S."/>
            <person name="Jeck W.R."/>
            <person name="Johnson J."/>
            <person name="Jones C.D."/>
            <person name="Jordan W.C."/>
            <person name="Karpen G.H."/>
            <person name="Kataoka E."/>
            <person name="Keightley P.D."/>
            <person name="Kheradpour P."/>
            <person name="Kirkness E.F."/>
            <person name="Koerich L.B."/>
            <person name="Kristiansen K."/>
            <person name="Kudrna D."/>
            <person name="Kulathinal R.J."/>
            <person name="Kumar S."/>
            <person name="Kwok R."/>
            <person name="Lander E."/>
            <person name="Langley C.H."/>
            <person name="Lapoint R."/>
            <person name="Lazzaro B.P."/>
            <person name="Lee S.J."/>
            <person name="Levesque L."/>
            <person name="Li R."/>
            <person name="Lin C.F."/>
            <person name="Lin M.F."/>
            <person name="Lindblad-Toh K."/>
            <person name="Llopart A."/>
            <person name="Long M."/>
            <person name="Low L."/>
            <person name="Lozovsky E."/>
            <person name="Lu J."/>
            <person name="Luo M."/>
            <person name="Machado C.A."/>
            <person name="Makalowski W."/>
            <person name="Marzo M."/>
            <person name="Matsuda M."/>
            <person name="Matzkin L."/>
            <person name="McAllister B."/>
            <person name="McBride C.S."/>
            <person name="McKernan B."/>
            <person name="McKernan K."/>
            <person name="Mendez-Lago M."/>
            <person name="Minx P."/>
            <person name="Mollenhauer M.U."/>
            <person name="Montooth K."/>
            <person name="Mount S.M."/>
            <person name="Mu X."/>
            <person name="Myers E."/>
            <person name="Negre B."/>
            <person name="Newfeld S."/>
            <person name="Nielsen R."/>
            <person name="Noor M.A."/>
            <person name="O'Grady P."/>
            <person name="Pachter L."/>
            <person name="Papaceit M."/>
            <person name="Parisi M.J."/>
            <person name="Parisi M."/>
            <person name="Parts L."/>
            <person name="Pedersen J.S."/>
            <person name="Pesole G."/>
            <person name="Phillippy A.M."/>
            <person name="Ponting C.P."/>
            <person name="Pop M."/>
            <person name="Porcelli D."/>
            <person name="Powell J.R."/>
            <person name="Prohaska S."/>
            <person name="Pruitt K."/>
            <person name="Puig M."/>
            <person name="Quesneville H."/>
            <person name="Ram K.R."/>
            <person name="Rand D."/>
            <person name="Rasmussen M.D."/>
            <person name="Reed L.K."/>
            <person name="Reenan R."/>
            <person name="Reily A."/>
            <person name="Remington K.A."/>
            <person name="Rieger T.T."/>
            <person name="Ritchie M.G."/>
            <person name="Robin C."/>
            <person name="Rogers Y.H."/>
            <person name="Rohde C."/>
            <person name="Rozas J."/>
            <person name="Rubenfield M.J."/>
            <person name="Ruiz A."/>
            <person name="Russo S."/>
            <person name="Salzberg S.L."/>
            <person name="Sanchez-Gracia A."/>
            <person name="Saranga D.J."/>
            <person name="Sato H."/>
            <person name="Schaeffer S.W."/>
            <person name="Schatz M.C."/>
            <person name="Schlenke T."/>
            <person name="Schwartz R."/>
            <person name="Segarra C."/>
            <person name="Singh R.S."/>
            <person name="Sirot L."/>
            <person name="Sirota M."/>
            <person name="Sisneros N.B."/>
            <person name="Smith C.D."/>
            <person name="Smith T.F."/>
            <person name="Spieth J."/>
            <person name="Stage D.E."/>
            <person name="Stark A."/>
            <person name="Stephan W."/>
            <person name="Strausberg R.L."/>
            <person name="Strempel S."/>
            <person name="Sturgill D."/>
            <person name="Sutton G."/>
            <person name="Sutton G.G."/>
            <person name="Tao W."/>
            <person name="Teichmann S."/>
            <person name="Tobari Y.N."/>
            <person name="Tomimura Y."/>
            <person name="Tsolas J.M."/>
            <person name="Valente V.L."/>
            <person name="Venter E."/>
            <person name="Venter J.C."/>
            <person name="Vicario S."/>
            <person name="Vieira F.G."/>
            <person name="Vilella A.J."/>
            <person name="Villasante A."/>
            <person name="Walenz B."/>
            <person name="Wang J."/>
            <person name="Wasserman M."/>
            <person name="Watts T."/>
            <person name="Wilson D."/>
            <person name="Wilson R.K."/>
            <person name="Wing R.A."/>
            <person name="Wolfner M.F."/>
            <person name="Wong A."/>
            <person name="Wong G.K."/>
            <person name="Wu C.I."/>
            <person name="Wu G."/>
            <person name="Yamamoto D."/>
            <person name="Yang H.P."/>
            <person name="Yang S.P."/>
            <person name="Yorke J.A."/>
            <person name="Yoshida K."/>
            <person name="Zdobnov E."/>
            <person name="Zhang P."/>
            <person name="Zhang Y."/>
            <person name="Zimin A.V."/>
            <person name="Baldwin J."/>
            <person name="Abdouelleil A."/>
            <person name="Abdulkadir J."/>
            <person name="Abebe A."/>
            <person name="Abera B."/>
            <person name="Abreu J."/>
            <person name="Acer S.C."/>
            <person name="Aftuck L."/>
            <person name="Alexander A."/>
            <person name="An P."/>
            <person name="Anderson E."/>
            <person name="Anderson S."/>
            <person name="Arachi H."/>
            <person name="Azer M."/>
            <person name="Bachantsang P."/>
            <person name="Barry A."/>
            <person name="Bayul T."/>
            <person name="Berlin A."/>
            <person name="Bessette D."/>
            <person name="Bloom T."/>
            <person name="Blye J."/>
            <person name="Boguslavskiy L."/>
            <person name="Bonnet C."/>
            <person name="Boukhgalter B."/>
            <person name="Bourzgui I."/>
            <person name="Brown A."/>
            <person name="Cahill P."/>
            <person name="Channer S."/>
            <person name="Cheshatsang Y."/>
            <person name="Chuda L."/>
            <person name="Citroen M."/>
            <person name="Collymore A."/>
            <person name="Cooke P."/>
            <person name="Costello M."/>
            <person name="D'Aco K."/>
            <person name="Daza R."/>
            <person name="De Haan G."/>
            <person name="DeGray S."/>
            <person name="DeMaso C."/>
            <person name="Dhargay N."/>
            <person name="Dooley K."/>
            <person name="Dooley E."/>
            <person name="Doricent M."/>
            <person name="Dorje P."/>
            <person name="Dorjee K."/>
            <person name="Dupes A."/>
            <person name="Elong R."/>
            <person name="Falk J."/>
            <person name="Farina A."/>
            <person name="Faro S."/>
            <person name="Ferguson D."/>
            <person name="Fisher S."/>
            <person name="Foley C.D."/>
            <person name="Franke A."/>
            <person name="Friedrich D."/>
            <person name="Gadbois L."/>
            <person name="Gearin G."/>
            <person name="Gearin C.R."/>
            <person name="Giannoukos G."/>
            <person name="Goode T."/>
            <person name="Graham J."/>
            <person name="Grandbois E."/>
            <person name="Grewal S."/>
            <person name="Gyaltsen K."/>
            <person name="Hafez N."/>
            <person name="Hagos B."/>
            <person name="Hall J."/>
            <person name="Henson C."/>
            <person name="Hollinger A."/>
            <person name="Honan T."/>
            <person name="Huard M.D."/>
            <person name="Hughes L."/>
            <person name="Hurhula B."/>
            <person name="Husby M.E."/>
            <person name="Kamat A."/>
            <person name="Kanga B."/>
            <person name="Kashin S."/>
            <person name="Khazanovich D."/>
            <person name="Kisner P."/>
            <person name="Lance K."/>
            <person name="Lara M."/>
            <person name="Lee W."/>
            <person name="Lennon N."/>
            <person name="Letendre F."/>
            <person name="LeVine R."/>
            <person name="Lipovsky A."/>
            <person name="Liu X."/>
            <person name="Liu J."/>
            <person name="Liu S."/>
            <person name="Lokyitsang T."/>
            <person name="Lokyitsang Y."/>
            <person name="Lubonja R."/>
            <person name="Lui A."/>
            <person name="MacDonald P."/>
            <person name="Magnisalis V."/>
            <person name="Maru K."/>
            <person name="Matthews C."/>
            <person name="McCusker W."/>
            <person name="McDonough S."/>
            <person name="Mehta T."/>
            <person name="Meldrim J."/>
            <person name="Meneus L."/>
            <person name="Mihai O."/>
            <person name="Mihalev A."/>
            <person name="Mihova T."/>
            <person name="Mittelman R."/>
            <person name="Mlenga V."/>
            <person name="Montmayeur A."/>
            <person name="Mulrain L."/>
            <person name="Navidi A."/>
            <person name="Naylor J."/>
            <person name="Negash T."/>
            <person name="Nguyen T."/>
            <person name="Nguyen N."/>
            <person name="Nicol R."/>
            <person name="Norbu C."/>
            <person name="Norbu N."/>
            <person name="Novod N."/>
            <person name="O'Neill B."/>
            <person name="Osman S."/>
            <person name="Markiewicz E."/>
            <person name="Oyono O.L."/>
            <person name="Patti C."/>
            <person name="Phunkhang P."/>
            <person name="Pierre F."/>
            <person name="Priest M."/>
            <person name="Raghuraman S."/>
            <person name="Rege F."/>
            <person name="Reyes R."/>
            <person name="Rise C."/>
            <person name="Rogov P."/>
            <person name="Ross K."/>
            <person name="Ryan E."/>
            <person name="Settipalli S."/>
            <person name="Shea T."/>
            <person name="Sherpa N."/>
            <person name="Shi L."/>
            <person name="Shih D."/>
            <person name="Sparrow T."/>
            <person name="Spaulding J."/>
            <person name="Stalker J."/>
            <person name="Stange-Thomann N."/>
            <person name="Stavropoulos S."/>
            <person name="Stone C."/>
            <person name="Strader C."/>
            <person name="Tesfaye S."/>
            <person name="Thomson T."/>
            <person name="Thoulutsang Y."/>
            <person name="Thoulutsang D."/>
            <person name="Topham K."/>
            <person name="Topping I."/>
            <person name="Tsamla T."/>
            <person name="Vassiliev H."/>
            <person name="Vo A."/>
            <person name="Wangchuk T."/>
            <person name="Wangdi T."/>
            <person name="Weiand M."/>
            <person name="Wilkinson J."/>
            <person name="Wilson A."/>
            <person name="Yadav S."/>
            <person name="Young G."/>
            <person name="Yu Q."/>
            <person name="Zembek L."/>
            <person name="Zhong D."/>
            <person name="Zimmer A."/>
            <person name="Zwirko Z."/>
            <person name="Jaffe D.B."/>
            <person name="Alvarez P."/>
            <person name="Brockman W."/>
            <person name="Butler J."/>
            <person name="Chin C."/>
            <person name="Gnerre S."/>
            <person name="Grabherr M."/>
            <person name="Kleber M."/>
            <person name="Mauceli E."/>
            <person name="MacCallum I."/>
        </authorList>
    </citation>
    <scope>NUCLEOTIDE SEQUENCE [LARGE SCALE GENOMIC DNA]</scope>
    <source>
        <strain evidence="3">Tucson 15010-1051.87</strain>
    </source>
</reference>
<evidence type="ECO:0000313" key="2">
    <source>
        <dbReference type="EMBL" id="KRF82410.1"/>
    </source>
</evidence>
<dbReference type="AlphaFoldDB" id="A0A0Q9WD25"/>
<dbReference type="EMBL" id="CH940651">
    <property type="protein sequence ID" value="KRF82410.1"/>
    <property type="molecule type" value="Genomic_DNA"/>
</dbReference>
<dbReference type="InParanoid" id="A0A0Q9WD25"/>
<sequence length="156" mass="17717">MMLKRIHQLLLYALCLLILAVFCAPAPSESRRVIFLAPPGIARGQILATHGIEKSCQKCHMRDHRGNCRRIISYSSGPVKMKLQRLLLAVGCILALLLTHSSRTTEARHLIFYSPHSRTLTGQLLISQRVKRPCPAGKMRDHRDRCRRAVIFARNK</sequence>
<keyword evidence="3" id="KW-1185">Reference proteome</keyword>
<feature type="signal peptide" evidence="1">
    <location>
        <begin position="1"/>
        <end position="30"/>
    </location>
</feature>
<proteinExistence type="predicted"/>